<feature type="chain" id="PRO_5036735398" description="Solute-binding protein family 3/N-terminal domain-containing protein" evidence="1">
    <location>
        <begin position="23"/>
        <end position="222"/>
    </location>
</feature>
<proteinExistence type="predicted"/>
<name>A0A918DGF8_9ALTE</name>
<reference evidence="2" key="1">
    <citation type="journal article" date="2014" name="Int. J. Syst. Evol. Microbiol.">
        <title>Complete genome sequence of Corynebacterium casei LMG S-19264T (=DSM 44701T), isolated from a smear-ripened cheese.</title>
        <authorList>
            <consortium name="US DOE Joint Genome Institute (JGI-PGF)"/>
            <person name="Walter F."/>
            <person name="Albersmeier A."/>
            <person name="Kalinowski J."/>
            <person name="Ruckert C."/>
        </authorList>
    </citation>
    <scope>NUCLEOTIDE SEQUENCE</scope>
    <source>
        <strain evidence="2">CGMCC 1.7086</strain>
    </source>
</reference>
<reference evidence="2" key="2">
    <citation type="submission" date="2020-09" db="EMBL/GenBank/DDBJ databases">
        <authorList>
            <person name="Sun Q."/>
            <person name="Zhou Y."/>
        </authorList>
    </citation>
    <scope>NUCLEOTIDE SEQUENCE</scope>
    <source>
        <strain evidence="2">CGMCC 1.7086</strain>
    </source>
</reference>
<organism evidence="2 3">
    <name type="scientific">Bowmanella pacifica</name>
    <dbReference type="NCBI Taxonomy" id="502051"/>
    <lineage>
        <taxon>Bacteria</taxon>
        <taxon>Pseudomonadati</taxon>
        <taxon>Pseudomonadota</taxon>
        <taxon>Gammaproteobacteria</taxon>
        <taxon>Alteromonadales</taxon>
        <taxon>Alteromonadaceae</taxon>
        <taxon>Bowmanella</taxon>
    </lineage>
</organism>
<sequence>MNNKGLILTLLGILTSTTLAVAQHQTFEVLAVEYPPFTTPAHPKGGLAFELLENANQDVTWKPLFVPPRRAYAIIDSGHWCASFYPSHKPQTHISIELSDQPIKIGLVRQKQPGKFSWADLNEFTGKSVALLRTKDSSAFVQQFQQAGLRPVFVESVQAGLQMVLLNRVDMAMLDDTSFAALSQSDKAKLQISAKWLLETPITLYVNRACLDVFPSIDFKDS</sequence>
<dbReference type="EMBL" id="BMLS01000001">
    <property type="protein sequence ID" value="GGO64693.1"/>
    <property type="molecule type" value="Genomic_DNA"/>
</dbReference>
<accession>A0A918DGF8</accession>
<dbReference type="Gene3D" id="3.40.190.10">
    <property type="entry name" value="Periplasmic binding protein-like II"/>
    <property type="match status" value="1"/>
</dbReference>
<evidence type="ECO:0000313" key="3">
    <source>
        <dbReference type="Proteomes" id="UP000606935"/>
    </source>
</evidence>
<evidence type="ECO:0000256" key="1">
    <source>
        <dbReference type="SAM" id="SignalP"/>
    </source>
</evidence>
<evidence type="ECO:0000313" key="2">
    <source>
        <dbReference type="EMBL" id="GGO64693.1"/>
    </source>
</evidence>
<gene>
    <name evidence="2" type="ORF">GCM10010982_04740</name>
</gene>
<keyword evidence="3" id="KW-1185">Reference proteome</keyword>
<comment type="caution">
    <text evidence="2">The sequence shown here is derived from an EMBL/GenBank/DDBJ whole genome shotgun (WGS) entry which is preliminary data.</text>
</comment>
<keyword evidence="1" id="KW-0732">Signal</keyword>
<feature type="signal peptide" evidence="1">
    <location>
        <begin position="1"/>
        <end position="22"/>
    </location>
</feature>
<dbReference type="Proteomes" id="UP000606935">
    <property type="component" value="Unassembled WGS sequence"/>
</dbReference>
<dbReference type="RefSeq" id="WP_188689743.1">
    <property type="nucleotide sequence ID" value="NZ_BMLS01000001.1"/>
</dbReference>
<dbReference type="SUPFAM" id="SSF53850">
    <property type="entry name" value="Periplasmic binding protein-like II"/>
    <property type="match status" value="1"/>
</dbReference>
<evidence type="ECO:0008006" key="4">
    <source>
        <dbReference type="Google" id="ProtNLM"/>
    </source>
</evidence>
<dbReference type="AlphaFoldDB" id="A0A918DGF8"/>
<protein>
    <recommendedName>
        <fullName evidence="4">Solute-binding protein family 3/N-terminal domain-containing protein</fullName>
    </recommendedName>
</protein>